<protein>
    <recommendedName>
        <fullName evidence="16">C3H1-type domain-containing protein</fullName>
    </recommendedName>
</protein>
<feature type="region of interest" description="Disordered" evidence="9">
    <location>
        <begin position="1475"/>
        <end position="1513"/>
    </location>
</feature>
<evidence type="ECO:0000313" key="14">
    <source>
        <dbReference type="EMBL" id="ERN10846.1"/>
    </source>
</evidence>
<dbReference type="InterPro" id="IPR019835">
    <property type="entry name" value="SWIB_domain"/>
</dbReference>
<dbReference type="GO" id="GO:0016593">
    <property type="term" value="C:Cdc73/Paf1 complex"/>
    <property type="evidence" value="ECO:0000318"/>
    <property type="project" value="GO_Central"/>
</dbReference>
<dbReference type="Pfam" id="PF03126">
    <property type="entry name" value="Plus-3"/>
    <property type="match status" value="1"/>
</dbReference>
<dbReference type="SMART" id="SM00719">
    <property type="entry name" value="Plus3"/>
    <property type="match status" value="1"/>
</dbReference>
<dbReference type="SMART" id="SM00444">
    <property type="entry name" value="GYF"/>
    <property type="match status" value="1"/>
</dbReference>
<evidence type="ECO:0000256" key="4">
    <source>
        <dbReference type="ARBA" id="ARBA00022833"/>
    </source>
</evidence>
<feature type="domain" description="GYF" evidence="11">
    <location>
        <begin position="1032"/>
        <end position="1086"/>
    </location>
</feature>
<evidence type="ECO:0000256" key="9">
    <source>
        <dbReference type="SAM" id="MobiDB-lite"/>
    </source>
</evidence>
<keyword evidence="4 8" id="KW-0862">Zinc</keyword>
<feature type="compositionally biased region" description="Polar residues" evidence="9">
    <location>
        <begin position="1475"/>
        <end position="1506"/>
    </location>
</feature>
<feature type="compositionally biased region" description="Basic residues" evidence="9">
    <location>
        <begin position="419"/>
        <end position="429"/>
    </location>
</feature>
<evidence type="ECO:0008006" key="16">
    <source>
        <dbReference type="Google" id="ProtNLM"/>
    </source>
</evidence>
<dbReference type="eggNOG" id="KOG1946">
    <property type="taxonomic scope" value="Eukaryota"/>
</dbReference>
<dbReference type="CDD" id="cd00072">
    <property type="entry name" value="GYF"/>
    <property type="match status" value="1"/>
</dbReference>
<feature type="compositionally biased region" description="Polar residues" evidence="9">
    <location>
        <begin position="972"/>
        <end position="994"/>
    </location>
</feature>
<dbReference type="GO" id="GO:0003677">
    <property type="term" value="F:DNA binding"/>
    <property type="evidence" value="ECO:0007669"/>
    <property type="project" value="InterPro"/>
</dbReference>
<dbReference type="InterPro" id="IPR004343">
    <property type="entry name" value="Plus-3_dom"/>
</dbReference>
<dbReference type="SUPFAM" id="SSF55277">
    <property type="entry name" value="GYF domain"/>
    <property type="match status" value="1"/>
</dbReference>
<evidence type="ECO:0000256" key="5">
    <source>
        <dbReference type="ARBA" id="ARBA00023015"/>
    </source>
</evidence>
<evidence type="ECO:0000256" key="7">
    <source>
        <dbReference type="ARBA" id="ARBA00023242"/>
    </source>
</evidence>
<feature type="region of interest" description="Disordered" evidence="9">
    <location>
        <begin position="1"/>
        <end position="21"/>
    </location>
</feature>
<dbReference type="GO" id="GO:1990269">
    <property type="term" value="F:RNA polymerase II C-terminal domain phosphoserine binding"/>
    <property type="evidence" value="ECO:0000318"/>
    <property type="project" value="GO_Central"/>
</dbReference>
<gene>
    <name evidence="14" type="ORF">AMTR_s00027p00244500</name>
</gene>
<dbReference type="InterPro" id="IPR036885">
    <property type="entry name" value="SWIB_MDM2_dom_sf"/>
</dbReference>
<proteinExistence type="predicted"/>
<evidence type="ECO:0000256" key="8">
    <source>
        <dbReference type="PROSITE-ProRule" id="PRU00723"/>
    </source>
</evidence>
<feature type="region of interest" description="Disordered" evidence="9">
    <location>
        <begin position="397"/>
        <end position="442"/>
    </location>
</feature>
<feature type="region of interest" description="Disordered" evidence="9">
    <location>
        <begin position="1532"/>
        <end position="1590"/>
    </location>
</feature>
<feature type="domain" description="Plus3" evidence="12">
    <location>
        <begin position="596"/>
        <end position="729"/>
    </location>
</feature>
<evidence type="ECO:0000256" key="2">
    <source>
        <dbReference type="ARBA" id="ARBA00022723"/>
    </source>
</evidence>
<dbReference type="InterPro" id="IPR000571">
    <property type="entry name" value="Znf_CCCH"/>
</dbReference>
<dbReference type="Gene3D" id="1.10.245.10">
    <property type="entry name" value="SWIB/MDM2 domain"/>
    <property type="match status" value="1"/>
</dbReference>
<evidence type="ECO:0000256" key="6">
    <source>
        <dbReference type="ARBA" id="ARBA00023163"/>
    </source>
</evidence>
<feature type="compositionally biased region" description="Polar residues" evidence="9">
    <location>
        <begin position="945"/>
        <end position="962"/>
    </location>
</feature>
<feature type="region of interest" description="Disordered" evidence="9">
    <location>
        <begin position="1149"/>
        <end position="1324"/>
    </location>
</feature>
<feature type="zinc finger region" description="C3H1-type" evidence="8">
    <location>
        <begin position="1585"/>
        <end position="1610"/>
    </location>
</feature>
<feature type="compositionally biased region" description="Basic and acidic residues" evidence="9">
    <location>
        <begin position="561"/>
        <end position="571"/>
    </location>
</feature>
<dbReference type="SUPFAM" id="SSF47592">
    <property type="entry name" value="SWIB/MDM2 domain"/>
    <property type="match status" value="1"/>
</dbReference>
<dbReference type="InterPro" id="IPR036855">
    <property type="entry name" value="Znf_CCCH_sf"/>
</dbReference>
<dbReference type="PANTHER" id="PTHR13115:SF14">
    <property type="entry name" value="ZINC FINGER CCCH DOMAIN-CONTAINING PROTEIN 19"/>
    <property type="match status" value="1"/>
</dbReference>
<organism evidence="14 15">
    <name type="scientific">Amborella trichopoda</name>
    <dbReference type="NCBI Taxonomy" id="13333"/>
    <lineage>
        <taxon>Eukaryota</taxon>
        <taxon>Viridiplantae</taxon>
        <taxon>Streptophyta</taxon>
        <taxon>Embryophyta</taxon>
        <taxon>Tracheophyta</taxon>
        <taxon>Spermatophyta</taxon>
        <taxon>Magnoliopsida</taxon>
        <taxon>Amborellales</taxon>
        <taxon>Amborellaceae</taxon>
        <taxon>Amborella</taxon>
    </lineage>
</organism>
<dbReference type="Gramene" id="ERN10846">
    <property type="protein sequence ID" value="ERN10846"/>
    <property type="gene ID" value="AMTR_s00027p00244500"/>
</dbReference>
<dbReference type="HOGENOM" id="CLU_243928_0_0_1"/>
<dbReference type="PROSITE" id="PS50829">
    <property type="entry name" value="GYF"/>
    <property type="match status" value="1"/>
</dbReference>
<keyword evidence="3 8" id="KW-0863">Zinc-finger</keyword>
<keyword evidence="15" id="KW-1185">Reference proteome</keyword>
<dbReference type="CDD" id="cd10567">
    <property type="entry name" value="SWIB-MDM2_like"/>
    <property type="match status" value="1"/>
</dbReference>
<dbReference type="SUPFAM" id="SSF90229">
    <property type="entry name" value="CCCH zinc finger"/>
    <property type="match status" value="1"/>
</dbReference>
<feature type="region of interest" description="Disordered" evidence="9">
    <location>
        <begin position="1438"/>
        <end position="1462"/>
    </location>
</feature>
<evidence type="ECO:0000313" key="15">
    <source>
        <dbReference type="Proteomes" id="UP000017836"/>
    </source>
</evidence>
<dbReference type="Proteomes" id="UP000017836">
    <property type="component" value="Unassembled WGS sequence"/>
</dbReference>
<evidence type="ECO:0000259" key="13">
    <source>
        <dbReference type="PROSITE" id="PS51925"/>
    </source>
</evidence>
<feature type="compositionally biased region" description="Polar residues" evidence="9">
    <location>
        <begin position="1447"/>
        <end position="1462"/>
    </location>
</feature>
<feature type="compositionally biased region" description="Basic and acidic residues" evidence="9">
    <location>
        <begin position="853"/>
        <end position="867"/>
    </location>
</feature>
<dbReference type="Gene3D" id="3.30.1490.40">
    <property type="match status" value="1"/>
</dbReference>
<feature type="region of interest" description="Disordered" evidence="9">
    <location>
        <begin position="853"/>
        <end position="1013"/>
    </location>
</feature>
<feature type="compositionally biased region" description="Basic and acidic residues" evidence="9">
    <location>
        <begin position="879"/>
        <end position="899"/>
    </location>
</feature>
<evidence type="ECO:0000259" key="10">
    <source>
        <dbReference type="PROSITE" id="PS50103"/>
    </source>
</evidence>
<feature type="compositionally biased region" description="Polar residues" evidence="9">
    <location>
        <begin position="1244"/>
        <end position="1255"/>
    </location>
</feature>
<feature type="compositionally biased region" description="Gly residues" evidence="9">
    <location>
        <begin position="1554"/>
        <end position="1582"/>
    </location>
</feature>
<dbReference type="Pfam" id="PF02213">
    <property type="entry name" value="GYF"/>
    <property type="match status" value="1"/>
</dbReference>
<dbReference type="SUPFAM" id="SSF159042">
    <property type="entry name" value="Plus3-like"/>
    <property type="match status" value="1"/>
</dbReference>
<dbReference type="InterPro" id="IPR003169">
    <property type="entry name" value="GYF"/>
</dbReference>
<feature type="domain" description="DM2" evidence="13">
    <location>
        <begin position="451"/>
        <end position="534"/>
    </location>
</feature>
<reference evidence="15" key="1">
    <citation type="journal article" date="2013" name="Science">
        <title>The Amborella genome and the evolution of flowering plants.</title>
        <authorList>
            <consortium name="Amborella Genome Project"/>
        </authorList>
    </citation>
    <scope>NUCLEOTIDE SEQUENCE [LARGE SCALE GENOMIC DNA]</scope>
</reference>
<keyword evidence="5" id="KW-0805">Transcription regulation</keyword>
<feature type="compositionally biased region" description="Acidic residues" evidence="9">
    <location>
        <begin position="868"/>
        <end position="878"/>
    </location>
</feature>
<dbReference type="InterPro" id="IPR035445">
    <property type="entry name" value="GYF-like_dom_sf"/>
</dbReference>
<dbReference type="GO" id="GO:0008270">
    <property type="term" value="F:zinc ion binding"/>
    <property type="evidence" value="ECO:0007669"/>
    <property type="project" value="UniProtKB-KW"/>
</dbReference>
<feature type="compositionally biased region" description="Polar residues" evidence="9">
    <location>
        <begin position="1311"/>
        <end position="1324"/>
    </location>
</feature>
<feature type="region of interest" description="Disordered" evidence="9">
    <location>
        <begin position="1111"/>
        <end position="1131"/>
    </location>
</feature>
<dbReference type="PROSITE" id="PS51360">
    <property type="entry name" value="PLUS3"/>
    <property type="match status" value="1"/>
</dbReference>
<dbReference type="STRING" id="13333.W1PT11"/>
<evidence type="ECO:0000256" key="1">
    <source>
        <dbReference type="ARBA" id="ARBA00004123"/>
    </source>
</evidence>
<dbReference type="EMBL" id="KI392798">
    <property type="protein sequence ID" value="ERN10846.1"/>
    <property type="molecule type" value="Genomic_DNA"/>
</dbReference>
<dbReference type="InterPro" id="IPR003121">
    <property type="entry name" value="SWIB_MDM2_domain"/>
</dbReference>
<dbReference type="eggNOG" id="KOG1862">
    <property type="taxonomic scope" value="Eukaryota"/>
</dbReference>
<feature type="compositionally biased region" description="Polar residues" evidence="9">
    <location>
        <begin position="1194"/>
        <end position="1203"/>
    </location>
</feature>
<comment type="subcellular location">
    <subcellularLocation>
        <location evidence="1">Nucleus</location>
    </subcellularLocation>
</comment>
<dbReference type="PROSITE" id="PS50103">
    <property type="entry name" value="ZF_C3H1"/>
    <property type="match status" value="1"/>
</dbReference>
<feature type="compositionally biased region" description="Polar residues" evidence="9">
    <location>
        <begin position="1001"/>
        <end position="1012"/>
    </location>
</feature>
<evidence type="ECO:0000256" key="3">
    <source>
        <dbReference type="ARBA" id="ARBA00022771"/>
    </source>
</evidence>
<evidence type="ECO:0000259" key="11">
    <source>
        <dbReference type="PROSITE" id="PS50829"/>
    </source>
</evidence>
<dbReference type="SMART" id="SM00151">
    <property type="entry name" value="SWIB"/>
    <property type="match status" value="1"/>
</dbReference>
<feature type="compositionally biased region" description="Low complexity" evidence="9">
    <location>
        <begin position="1267"/>
        <end position="1277"/>
    </location>
</feature>
<dbReference type="Gene3D" id="3.90.70.200">
    <property type="entry name" value="Plus-3 domain"/>
    <property type="match status" value="1"/>
</dbReference>
<dbReference type="PROSITE" id="PS51925">
    <property type="entry name" value="SWIB_MDM2"/>
    <property type="match status" value="1"/>
</dbReference>
<evidence type="ECO:0000259" key="12">
    <source>
        <dbReference type="PROSITE" id="PS51360"/>
    </source>
</evidence>
<dbReference type="PANTHER" id="PTHR13115">
    <property type="entry name" value="RNA POLYMERASE-ASSOCIATED PROTEIN RTF1 HOMOLOG"/>
    <property type="match status" value="1"/>
</dbReference>
<name>W1PT11_AMBTC</name>
<dbReference type="FunFam" id="3.90.70.200:FF:000002">
    <property type="entry name" value="Zinc finger CCCH domain-containing protein 19"/>
    <property type="match status" value="1"/>
</dbReference>
<dbReference type="Pfam" id="PF02201">
    <property type="entry name" value="SWIB"/>
    <property type="match status" value="1"/>
</dbReference>
<keyword evidence="2 8" id="KW-0479">Metal-binding</keyword>
<accession>W1PT11</accession>
<keyword evidence="7" id="KW-0539">Nucleus</keyword>
<dbReference type="InterPro" id="IPR036128">
    <property type="entry name" value="Plus3-like_sf"/>
</dbReference>
<keyword evidence="6" id="KW-0804">Transcription</keyword>
<feature type="compositionally biased region" description="Polar residues" evidence="9">
    <location>
        <begin position="1159"/>
        <end position="1172"/>
    </location>
</feature>
<feature type="region of interest" description="Disordered" evidence="9">
    <location>
        <begin position="539"/>
        <end position="587"/>
    </location>
</feature>
<feature type="domain" description="C3H1-type" evidence="10">
    <location>
        <begin position="1585"/>
        <end position="1610"/>
    </location>
</feature>
<sequence>MDEEDPNDVYRPATIESPYDPRVAIVEEDPSDVYRPLHFDHSLDPGHAFMDCMHETRLEELQAQQYGHGNVHGMEHSQMGDFEAIHGVNSEDFEPIPESDSMVSVDENVTEDVEPIPERSNRASTDEQLMEDFEPIPESGSRVSMEEKEMEDLKVIPENYSWVSVEETEAENLQTVPETENLQTMPGTESLQTIPETENLQTMPDTESLQTMPETRICKPCLTQRVCRPCLRQRICRPCLKLRLKWLRNQVKPAGESGKGVGRPGLNRRLLQGERTKKTCVLYASMVENWCFVTGGFVQRHIIQLALTGTQLFFVQRVDGTVAGTFVAIVKNQLISCAAHAEIDFDDRTSWEFLFKEYWLDLKRKLSLTLEELSKARNPSKDSSSVVRKDVSSDELYDANDDHGSVSDDSSVQIETPPARKKPKRRSKSLPKDEIPQSAPHVADVAEISTPKDLEVWASKELLEFVGHMKDGDTSRLSHFELQDLLLKYIKQNKLRDPRKQSQIICDSRLQNLFGKPRVGHFEMLKLIESHFLTKEVSSEVSAHDTQEGALDSENNQMDTEGARDATLKTGHDKKRKSRKKVDERGHEANQNDYAAIDVHNINLIYLRRNLVEDLLDDLEKFQDKVVGSFVRIRISSTSNKQDMYRLVQVLSTSKAAEFYKTGRKTTDILLDILNLNKTEAISIDSISNQEFSEEECKRLRQSIKCGLLSRLTVGEIQERARAIQAVKVNDTHAQWDNDPMYSEAGSPGESPGIRDYVPVYTKTSPESAEDMKDAEDIRAHPAILVDVKIQRMHLFYLCISCISSTSAWKHAKDDHCIIRIMEDCYYGELYFMQFFGEPRVLKSPEERERKLNELPDVHTDPNMDPDHESDDAEEEPDDTKSENYRTPRDARFSSRKGNDPISPGKGASSEGWDGGTRRSSGGTRDSSRNSVGKSGSWERGGSGASSTGNTWDRSKSASTWGTPKEEKGDETCNQQTNQTLRNQSNDWSSSKTQPVIIGSAPSSNASKSELPSSLVGVNAPTAQLVVPSETEKVWHYQDPSGAIQGPFSMTQLRKWSTTGYFPAELKIWKVLERQEDAMLLTDALAGKFLKERQSSSWEGTMTGVAEIKEGLAGGSSNPNQSWSSQAHGQRYQTTPQFPATFATASNQRSESLGGIGWNTGQNHGNSWNSNRELGAHSGGNNANDGGDSLKDWSASSLVVNTKSSKEVWESGEQTSKNELSELPTPTPKSSSGGFTGDMELENKQTGVSLTTKPENGSWGGQGNTWSSQSLSSFSGSVPMVSVPKGNETLNQDIGNDLPSPTPGATPTSTLEKGTSNIGAGFETSPSVTSVCAGEALVTKDSVVAVSSLGQGSLSVWSPQAPVTAKLSQDSHFFNMQGSVVETVGGFSQAPSVNSQVPNIIPNPTINDHGSQSNGLVQIDLNPRAVLDSWGQAQERVHPWGGASGLSGHQWSAPTSVTIDRTSGSGWVSVAAQENFNPNSGLGTTKESPNPNSSWGTALGNPNPNSGWGAVENPSPNLVWGSSGNSNMGWGANKASEGGGHGGWGPQRHDGDGLSSGRGGGWYGDSGHGGRPWSGRPGGGGPRPSRGQKVCKFHESGHCKKGSSCDFLHP</sequence>
<feature type="compositionally biased region" description="Polar residues" evidence="9">
    <location>
        <begin position="1115"/>
        <end position="1131"/>
    </location>
</feature>